<dbReference type="SUPFAM" id="SSF53850">
    <property type="entry name" value="Periplasmic binding protein-like II"/>
    <property type="match status" value="1"/>
</dbReference>
<keyword evidence="3" id="KW-0238">DNA-binding</keyword>
<dbReference type="FunFam" id="1.10.10.10:FF:000001">
    <property type="entry name" value="LysR family transcriptional regulator"/>
    <property type="match status" value="1"/>
</dbReference>
<dbReference type="Pfam" id="PF00126">
    <property type="entry name" value="HTH_1"/>
    <property type="match status" value="1"/>
</dbReference>
<dbReference type="Gene3D" id="1.10.10.10">
    <property type="entry name" value="Winged helix-like DNA-binding domain superfamily/Winged helix DNA-binding domain"/>
    <property type="match status" value="1"/>
</dbReference>
<evidence type="ECO:0000256" key="2">
    <source>
        <dbReference type="ARBA" id="ARBA00023015"/>
    </source>
</evidence>
<sequence length="336" mass="36823">MTDGPAKPHPIPDATGRLSLRGLRAFIALEQAQSVAEAAKALGLSKSNVSQQITTMENGVGAKLFDRTRRPISLTPAGQAFSLHAHRILATVSEAEESLAELNLDSLPILNFAIIDDLDASLTPSLAASLQAKLPRCFICTFSGRSDQVTSRLLSREADIAVTASIPASMHRFQVLQMLREKFVLVTARGTYDPNLEWRAQLTQLPLVQYSEAMPMGLMVSTHLKRIGLYAPRRFSFEASRSVIATVAKTGGWTLTTPLSILDASRFKEHIDLFPLPFAGLSRQIYLISRTDELGALPETLAKQCRALLQQDAVPEFARLAPHISNAIEVYHEILI</sequence>
<reference evidence="6" key="1">
    <citation type="journal article" date="2015" name="Nature">
        <title>Complex archaea that bridge the gap between prokaryotes and eukaryotes.</title>
        <authorList>
            <person name="Spang A."/>
            <person name="Saw J.H."/>
            <person name="Jorgensen S.L."/>
            <person name="Zaremba-Niedzwiedzka K."/>
            <person name="Martijn J."/>
            <person name="Lind A.E."/>
            <person name="van Eijk R."/>
            <person name="Schleper C."/>
            <person name="Guy L."/>
            <person name="Ettema T.J."/>
        </authorList>
    </citation>
    <scope>NUCLEOTIDE SEQUENCE</scope>
</reference>
<dbReference type="PROSITE" id="PS50931">
    <property type="entry name" value="HTH_LYSR"/>
    <property type="match status" value="1"/>
</dbReference>
<dbReference type="PANTHER" id="PTHR30126:SF39">
    <property type="entry name" value="HTH-TYPE TRANSCRIPTIONAL REGULATOR CYSL"/>
    <property type="match status" value="1"/>
</dbReference>
<dbReference type="Pfam" id="PF03466">
    <property type="entry name" value="LysR_substrate"/>
    <property type="match status" value="1"/>
</dbReference>
<dbReference type="SUPFAM" id="SSF46785">
    <property type="entry name" value="Winged helix' DNA-binding domain"/>
    <property type="match status" value="1"/>
</dbReference>
<evidence type="ECO:0000256" key="1">
    <source>
        <dbReference type="ARBA" id="ARBA00009437"/>
    </source>
</evidence>
<dbReference type="CDD" id="cd05466">
    <property type="entry name" value="PBP2_LTTR_substrate"/>
    <property type="match status" value="1"/>
</dbReference>
<comment type="caution">
    <text evidence="6">The sequence shown here is derived from an EMBL/GenBank/DDBJ whole genome shotgun (WGS) entry which is preliminary data.</text>
</comment>
<keyword evidence="4" id="KW-0804">Transcription</keyword>
<keyword evidence="2" id="KW-0805">Transcription regulation</keyword>
<evidence type="ECO:0000313" key="6">
    <source>
        <dbReference type="EMBL" id="KKN57339.1"/>
    </source>
</evidence>
<evidence type="ECO:0000256" key="3">
    <source>
        <dbReference type="ARBA" id="ARBA00023125"/>
    </source>
</evidence>
<proteinExistence type="inferred from homology"/>
<dbReference type="PANTHER" id="PTHR30126">
    <property type="entry name" value="HTH-TYPE TRANSCRIPTIONAL REGULATOR"/>
    <property type="match status" value="1"/>
</dbReference>
<comment type="similarity">
    <text evidence="1">Belongs to the LysR transcriptional regulatory family.</text>
</comment>
<dbReference type="EMBL" id="LAZR01000808">
    <property type="protein sequence ID" value="KKN57339.1"/>
    <property type="molecule type" value="Genomic_DNA"/>
</dbReference>
<evidence type="ECO:0000259" key="5">
    <source>
        <dbReference type="PROSITE" id="PS50931"/>
    </source>
</evidence>
<dbReference type="AlphaFoldDB" id="A0A0F9RRP4"/>
<protein>
    <recommendedName>
        <fullName evidence="5">HTH lysR-type domain-containing protein</fullName>
    </recommendedName>
</protein>
<dbReference type="GO" id="GO:0003700">
    <property type="term" value="F:DNA-binding transcription factor activity"/>
    <property type="evidence" value="ECO:0007669"/>
    <property type="project" value="InterPro"/>
</dbReference>
<dbReference type="GO" id="GO:0000976">
    <property type="term" value="F:transcription cis-regulatory region binding"/>
    <property type="evidence" value="ECO:0007669"/>
    <property type="project" value="TreeGrafter"/>
</dbReference>
<feature type="domain" description="HTH lysR-type" evidence="5">
    <location>
        <begin position="18"/>
        <end position="75"/>
    </location>
</feature>
<dbReference type="InterPro" id="IPR005119">
    <property type="entry name" value="LysR_subst-bd"/>
</dbReference>
<evidence type="ECO:0000256" key="4">
    <source>
        <dbReference type="ARBA" id="ARBA00023163"/>
    </source>
</evidence>
<dbReference type="InterPro" id="IPR000847">
    <property type="entry name" value="LysR_HTH_N"/>
</dbReference>
<name>A0A0F9RRP4_9ZZZZ</name>
<accession>A0A0F9RRP4</accession>
<dbReference type="InterPro" id="IPR036388">
    <property type="entry name" value="WH-like_DNA-bd_sf"/>
</dbReference>
<dbReference type="InterPro" id="IPR036390">
    <property type="entry name" value="WH_DNA-bd_sf"/>
</dbReference>
<organism evidence="6">
    <name type="scientific">marine sediment metagenome</name>
    <dbReference type="NCBI Taxonomy" id="412755"/>
    <lineage>
        <taxon>unclassified sequences</taxon>
        <taxon>metagenomes</taxon>
        <taxon>ecological metagenomes</taxon>
    </lineage>
</organism>
<gene>
    <name evidence="6" type="ORF">LCGC14_0563200</name>
</gene>
<dbReference type="Gene3D" id="3.40.190.290">
    <property type="match status" value="1"/>
</dbReference>